<keyword evidence="9 18" id="KW-0999">Mitochondrion inner membrane</keyword>
<dbReference type="InterPro" id="IPR001505">
    <property type="entry name" value="Copper_CuA"/>
</dbReference>
<keyword evidence="7 18" id="KW-0812">Transmembrane</keyword>
<dbReference type="InterPro" id="IPR011759">
    <property type="entry name" value="Cyt_c_oxidase_su2_TM_dom"/>
</dbReference>
<comment type="function">
    <text evidence="18">Component of the cytochrome c oxidase, the last enzyme in the mitochondrial electron transport chain which drives oxidative phosphorylation. The respiratory chain contains 3 multisubunit complexes succinate dehydrogenase (complex II, CII), ubiquinol-cytochrome c oxidoreductase (cytochrome b-c1 complex, complex III, CIII) and cytochrome c oxidase (complex IV, CIV), that cooperate to transfer electrons derived from NADH and succinate to molecular oxygen, creating an electrochemical gradient over the inner membrane that drives transmembrane transport and the ATP synthase. Cytochrome c oxidase is the component of the respiratory chain that catalyzes the reduction of oxygen to water. Electrons originating from reduced cytochrome c in the intermembrane space (IMS) are transferred via the dinuclear copper A center (CU(A)) of subunit 2 and heme A of subunit 1 to the active site in subunit 1, a binuclear center (BNC) formed by heme A3 and copper B (CU(B)). The BNC reduces molecular oxygen to 2 water molecules using 4 electrons from cytochrome c in the IMS and 4 protons from the mitochondrial matrix.</text>
</comment>
<feature type="domain" description="Cytochrome oxidase subunit II copper A binding" evidence="20">
    <location>
        <begin position="92"/>
        <end position="224"/>
    </location>
</feature>
<dbReference type="InterPro" id="IPR045187">
    <property type="entry name" value="CcO_II"/>
</dbReference>
<dbReference type="VEuPathDB" id="VectorBase:GeneID_18250936"/>
<keyword evidence="11" id="KW-1278">Translocase</keyword>
<sequence>MMTWSQLAFSDMNSPIMEQMVFFHDYSMMIILIITIITIYMIINIMLNNFISRSLMEGQEIEIIWTIIPALTLIFIAIPSLYLLYLTDETFNNQISIKVLGHQWYWSYEYSDFNKEFDSFMIPESEMMKKTFRLLDTDNNLVLPINTNIKYLISSMDVIHSWTIPSLGLKMDAIPGRLNQSFSVSSRPGMFYGQCSEICGANHSFMPISLELTSMSNFIKFINS</sequence>
<evidence type="ECO:0000256" key="9">
    <source>
        <dbReference type="ARBA" id="ARBA00022792"/>
    </source>
</evidence>
<comment type="subcellular location">
    <subcellularLocation>
        <location evidence="1 18">Mitochondrion inner membrane</location>
        <topology evidence="1 18">Multi-pass membrane protein</topology>
    </subcellularLocation>
</comment>
<organism evidence="22">
    <name type="scientific">Rhipicephalus microplus</name>
    <name type="common">Cattle tick</name>
    <name type="synonym">Boophilus microplus</name>
    <dbReference type="NCBI Taxonomy" id="6941"/>
    <lineage>
        <taxon>Eukaryota</taxon>
        <taxon>Metazoa</taxon>
        <taxon>Ecdysozoa</taxon>
        <taxon>Arthropoda</taxon>
        <taxon>Chelicerata</taxon>
        <taxon>Arachnida</taxon>
        <taxon>Acari</taxon>
        <taxon>Parasitiformes</taxon>
        <taxon>Ixodida</taxon>
        <taxon>Ixodoidea</taxon>
        <taxon>Ixodidae</taxon>
        <taxon>Rhipicephalinae</taxon>
        <taxon>Rhipicephalus</taxon>
        <taxon>Boophilus</taxon>
    </lineage>
</organism>
<dbReference type="PROSITE" id="PS50999">
    <property type="entry name" value="COX2_TM"/>
    <property type="match status" value="1"/>
</dbReference>
<feature type="transmembrane region" description="Helical" evidence="19">
    <location>
        <begin position="63"/>
        <end position="85"/>
    </location>
</feature>
<evidence type="ECO:0000313" key="22">
    <source>
        <dbReference type="EMBL" id="QVJ97799.1"/>
    </source>
</evidence>
<evidence type="ECO:0000256" key="10">
    <source>
        <dbReference type="ARBA" id="ARBA00022842"/>
    </source>
</evidence>
<protein>
    <recommendedName>
        <fullName evidence="4 18">Cytochrome c oxidase subunit 2</fullName>
    </recommendedName>
</protein>
<evidence type="ECO:0000256" key="1">
    <source>
        <dbReference type="ARBA" id="ARBA00004448"/>
    </source>
</evidence>
<evidence type="ECO:0000256" key="16">
    <source>
        <dbReference type="ARBA" id="ARBA00023136"/>
    </source>
</evidence>
<dbReference type="GO" id="GO:0042773">
    <property type="term" value="P:ATP synthesis coupled electron transport"/>
    <property type="evidence" value="ECO:0007669"/>
    <property type="project" value="TreeGrafter"/>
</dbReference>
<dbReference type="PANTHER" id="PTHR22888">
    <property type="entry name" value="CYTOCHROME C OXIDASE, SUBUNIT II"/>
    <property type="match status" value="1"/>
</dbReference>
<dbReference type="InterPro" id="IPR002429">
    <property type="entry name" value="CcO_II-like_C"/>
</dbReference>
<dbReference type="GO" id="GO:0016491">
    <property type="term" value="F:oxidoreductase activity"/>
    <property type="evidence" value="ECO:0007669"/>
    <property type="project" value="InterPro"/>
</dbReference>
<keyword evidence="8 18" id="KW-0479">Metal-binding</keyword>
<evidence type="ECO:0000256" key="11">
    <source>
        <dbReference type="ARBA" id="ARBA00022967"/>
    </source>
</evidence>
<evidence type="ECO:0000259" key="21">
    <source>
        <dbReference type="PROSITE" id="PS50999"/>
    </source>
</evidence>
<evidence type="ECO:0000256" key="8">
    <source>
        <dbReference type="ARBA" id="ARBA00022723"/>
    </source>
</evidence>
<evidence type="ECO:0000256" key="15">
    <source>
        <dbReference type="ARBA" id="ARBA00023128"/>
    </source>
</evidence>
<evidence type="ECO:0000256" key="12">
    <source>
        <dbReference type="ARBA" id="ARBA00022982"/>
    </source>
</evidence>
<dbReference type="EMBL" id="MW751680">
    <property type="protein sequence ID" value="QVJ97799.1"/>
    <property type="molecule type" value="Genomic_DNA"/>
</dbReference>
<gene>
    <name evidence="22" type="primary">COX2</name>
</gene>
<keyword evidence="10" id="KW-0460">Magnesium</keyword>
<dbReference type="InterPro" id="IPR014222">
    <property type="entry name" value="Cyt_c_oxidase_su2"/>
</dbReference>
<evidence type="ECO:0000256" key="2">
    <source>
        <dbReference type="ARBA" id="ARBA00007866"/>
    </source>
</evidence>
<evidence type="ECO:0000256" key="3">
    <source>
        <dbReference type="ARBA" id="ARBA00011164"/>
    </source>
</evidence>
<proteinExistence type="inferred from homology"/>
<comment type="similarity">
    <text evidence="2 18">Belongs to the cytochrome c oxidase subunit 2 family.</text>
</comment>
<dbReference type="PROSITE" id="PS50857">
    <property type="entry name" value="COX2_CUA"/>
    <property type="match status" value="1"/>
</dbReference>
<keyword evidence="14 18" id="KW-0186">Copper</keyword>
<name>A0A8E5UWS6_RHIMP</name>
<feature type="transmembrane region" description="Helical" evidence="19">
    <location>
        <begin position="21"/>
        <end position="43"/>
    </location>
</feature>
<dbReference type="AlphaFoldDB" id="A0A8E5UWS6"/>
<evidence type="ECO:0000256" key="5">
    <source>
        <dbReference type="ARBA" id="ARBA00022448"/>
    </source>
</evidence>
<keyword evidence="16 18" id="KW-0472">Membrane</keyword>
<dbReference type="CDD" id="cd13912">
    <property type="entry name" value="CcO_II_C"/>
    <property type="match status" value="1"/>
</dbReference>
<dbReference type="Pfam" id="PF00116">
    <property type="entry name" value="COX2"/>
    <property type="match status" value="1"/>
</dbReference>
<feature type="domain" description="Cytochrome oxidase subunit II transmembrane region profile" evidence="21">
    <location>
        <begin position="1"/>
        <end position="91"/>
    </location>
</feature>
<evidence type="ECO:0000256" key="13">
    <source>
        <dbReference type="ARBA" id="ARBA00022989"/>
    </source>
</evidence>
<dbReference type="NCBIfam" id="TIGR02866">
    <property type="entry name" value="CoxB"/>
    <property type="match status" value="1"/>
</dbReference>
<evidence type="ECO:0000256" key="4">
    <source>
        <dbReference type="ARBA" id="ARBA00015946"/>
    </source>
</evidence>
<comment type="cofactor">
    <cofactor evidence="18">
        <name>Cu cation</name>
        <dbReference type="ChEBI" id="CHEBI:23378"/>
    </cofactor>
    <text evidence="18">Binds a copper A center.</text>
</comment>
<accession>A0A8E5UWS6</accession>
<keyword evidence="6 18" id="KW-0679">Respiratory chain</keyword>
<evidence type="ECO:0000256" key="6">
    <source>
        <dbReference type="ARBA" id="ARBA00022660"/>
    </source>
</evidence>
<dbReference type="PROSITE" id="PS00078">
    <property type="entry name" value="COX2"/>
    <property type="match status" value="1"/>
</dbReference>
<dbReference type="GO" id="GO:0004129">
    <property type="term" value="F:cytochrome-c oxidase activity"/>
    <property type="evidence" value="ECO:0007669"/>
    <property type="project" value="UniProtKB-EC"/>
</dbReference>
<keyword evidence="5 18" id="KW-0813">Transport</keyword>
<keyword evidence="13 19" id="KW-1133">Transmembrane helix</keyword>
<dbReference type="Pfam" id="PF02790">
    <property type="entry name" value="COX2_TM"/>
    <property type="match status" value="1"/>
</dbReference>
<keyword evidence="15 18" id="KW-0496">Mitochondrion</keyword>
<evidence type="ECO:0000256" key="18">
    <source>
        <dbReference type="RuleBase" id="RU000457"/>
    </source>
</evidence>
<reference evidence="22" key="1">
    <citation type="submission" date="2021-03" db="EMBL/GenBank/DDBJ databases">
        <authorList>
            <person name="Yang X."/>
            <person name="Lu X."/>
        </authorList>
    </citation>
    <scope>NUCLEOTIDE SEQUENCE</scope>
    <source>
        <strain evidence="22">Yunan</strain>
    </source>
</reference>
<dbReference type="FunFam" id="2.60.40.420:FF:000001">
    <property type="entry name" value="Cytochrome c oxidase subunit 2"/>
    <property type="match status" value="1"/>
</dbReference>
<dbReference type="PANTHER" id="PTHR22888:SF9">
    <property type="entry name" value="CYTOCHROME C OXIDASE SUBUNIT 2"/>
    <property type="match status" value="1"/>
</dbReference>
<evidence type="ECO:0000256" key="7">
    <source>
        <dbReference type="ARBA" id="ARBA00022692"/>
    </source>
</evidence>
<evidence type="ECO:0000256" key="19">
    <source>
        <dbReference type="SAM" id="Phobius"/>
    </source>
</evidence>
<keyword evidence="12 18" id="KW-0249">Electron transport</keyword>
<dbReference type="GO" id="GO:0005743">
    <property type="term" value="C:mitochondrial inner membrane"/>
    <property type="evidence" value="ECO:0007669"/>
    <property type="project" value="UniProtKB-SubCell"/>
</dbReference>
<geneLocation type="mitochondrion" evidence="22"/>
<dbReference type="InterPro" id="IPR034210">
    <property type="entry name" value="CcO_II_C"/>
</dbReference>
<dbReference type="OrthoDB" id="539285at2759"/>
<dbReference type="GO" id="GO:0005507">
    <property type="term" value="F:copper ion binding"/>
    <property type="evidence" value="ECO:0007669"/>
    <property type="project" value="InterPro"/>
</dbReference>
<evidence type="ECO:0000259" key="20">
    <source>
        <dbReference type="PROSITE" id="PS50857"/>
    </source>
</evidence>
<comment type="subunit">
    <text evidence="3">Component of the cytochrome c oxidase (complex IV, CIV), a multisubunit enzyme composed of a catalytic core of 3 subunits and several supernumerary subunits. The complex exists as a monomer or a dimer and forms supercomplexes (SCs) in the inner mitochondrial membrane with ubiquinol-cytochrome c oxidoreductase (cytochrome b-c1 complex, complex III, CIII).</text>
</comment>
<evidence type="ECO:0000256" key="17">
    <source>
        <dbReference type="ARBA" id="ARBA00049512"/>
    </source>
</evidence>
<evidence type="ECO:0000256" key="14">
    <source>
        <dbReference type="ARBA" id="ARBA00023008"/>
    </source>
</evidence>
<comment type="catalytic activity">
    <reaction evidence="17">
        <text>4 Fe(II)-[cytochrome c] + O2 + 8 H(+)(in) = 4 Fe(III)-[cytochrome c] + 2 H2O + 4 H(+)(out)</text>
        <dbReference type="Rhea" id="RHEA:11436"/>
        <dbReference type="Rhea" id="RHEA-COMP:10350"/>
        <dbReference type="Rhea" id="RHEA-COMP:14399"/>
        <dbReference type="ChEBI" id="CHEBI:15377"/>
        <dbReference type="ChEBI" id="CHEBI:15378"/>
        <dbReference type="ChEBI" id="CHEBI:15379"/>
        <dbReference type="ChEBI" id="CHEBI:29033"/>
        <dbReference type="ChEBI" id="CHEBI:29034"/>
        <dbReference type="EC" id="7.1.1.9"/>
    </reaction>
    <physiologicalReaction direction="left-to-right" evidence="17">
        <dbReference type="Rhea" id="RHEA:11437"/>
    </physiologicalReaction>
</comment>